<accession>A0AAN9XH63</accession>
<evidence type="ECO:0000313" key="1">
    <source>
        <dbReference type="EMBL" id="KAK7392467.1"/>
    </source>
</evidence>
<organism evidence="1 2">
    <name type="scientific">Psophocarpus tetragonolobus</name>
    <name type="common">Winged bean</name>
    <name type="synonym">Dolichos tetragonolobus</name>
    <dbReference type="NCBI Taxonomy" id="3891"/>
    <lineage>
        <taxon>Eukaryota</taxon>
        <taxon>Viridiplantae</taxon>
        <taxon>Streptophyta</taxon>
        <taxon>Embryophyta</taxon>
        <taxon>Tracheophyta</taxon>
        <taxon>Spermatophyta</taxon>
        <taxon>Magnoliopsida</taxon>
        <taxon>eudicotyledons</taxon>
        <taxon>Gunneridae</taxon>
        <taxon>Pentapetalae</taxon>
        <taxon>rosids</taxon>
        <taxon>fabids</taxon>
        <taxon>Fabales</taxon>
        <taxon>Fabaceae</taxon>
        <taxon>Papilionoideae</taxon>
        <taxon>50 kb inversion clade</taxon>
        <taxon>NPAAA clade</taxon>
        <taxon>indigoferoid/millettioid clade</taxon>
        <taxon>Phaseoleae</taxon>
        <taxon>Psophocarpus</taxon>
    </lineage>
</organism>
<dbReference type="EMBL" id="JAYMYS010000005">
    <property type="protein sequence ID" value="KAK7392467.1"/>
    <property type="molecule type" value="Genomic_DNA"/>
</dbReference>
<gene>
    <name evidence="1" type="ORF">VNO78_20906</name>
</gene>
<reference evidence="1 2" key="1">
    <citation type="submission" date="2024-01" db="EMBL/GenBank/DDBJ databases">
        <title>The genomes of 5 underutilized Papilionoideae crops provide insights into root nodulation and disease resistanc.</title>
        <authorList>
            <person name="Jiang F."/>
        </authorList>
    </citation>
    <scope>NUCLEOTIDE SEQUENCE [LARGE SCALE GENOMIC DNA]</scope>
    <source>
        <strain evidence="1">DUOXIRENSHENG_FW03</strain>
        <tissue evidence="1">Leaves</tissue>
    </source>
</reference>
<name>A0AAN9XH63_PSOTE</name>
<dbReference type="AlphaFoldDB" id="A0AAN9XH63"/>
<comment type="caution">
    <text evidence="1">The sequence shown here is derived from an EMBL/GenBank/DDBJ whole genome shotgun (WGS) entry which is preliminary data.</text>
</comment>
<dbReference type="Proteomes" id="UP001386955">
    <property type="component" value="Unassembled WGS sequence"/>
</dbReference>
<protein>
    <submittedName>
        <fullName evidence="1">Uncharacterized protein</fullName>
    </submittedName>
</protein>
<sequence length="76" mass="8943">MIRYYKKQSLCCRRPQANALQYKMRHETINTQMTIHTYHDVTTSSNENSAENKNPLLQHNTEIMAQTQAQKTQCID</sequence>
<proteinExistence type="predicted"/>
<evidence type="ECO:0000313" key="2">
    <source>
        <dbReference type="Proteomes" id="UP001386955"/>
    </source>
</evidence>
<keyword evidence="2" id="KW-1185">Reference proteome</keyword>